<name>A0A806K2Y6_9BACT</name>
<dbReference type="InterPro" id="IPR039565">
    <property type="entry name" value="BamD-like"/>
</dbReference>
<dbReference type="Pfam" id="PF13525">
    <property type="entry name" value="YfiO"/>
    <property type="match status" value="1"/>
</dbReference>
<dbReference type="Pfam" id="PF13145">
    <property type="entry name" value="Rotamase_2"/>
    <property type="match status" value="1"/>
</dbReference>
<organism evidence="4">
    <name type="scientific">uncultured bacterium contig00092</name>
    <dbReference type="NCBI Taxonomy" id="1181563"/>
    <lineage>
        <taxon>Bacteria</taxon>
        <taxon>environmental samples</taxon>
    </lineage>
</organism>
<proteinExistence type="predicted"/>
<feature type="domain" description="Outer membrane lipoprotein BamD-like" evidence="3">
    <location>
        <begin position="529"/>
        <end position="650"/>
    </location>
</feature>
<dbReference type="InterPro" id="IPR000297">
    <property type="entry name" value="PPIase_PpiC"/>
</dbReference>
<dbReference type="GO" id="GO:0003755">
    <property type="term" value="F:peptidyl-prolyl cis-trans isomerase activity"/>
    <property type="evidence" value="ECO:0007669"/>
    <property type="project" value="InterPro"/>
</dbReference>
<evidence type="ECO:0000256" key="1">
    <source>
        <dbReference type="ARBA" id="ARBA00022729"/>
    </source>
</evidence>
<feature type="domain" description="PpiC" evidence="2">
    <location>
        <begin position="202"/>
        <end position="314"/>
    </location>
</feature>
<evidence type="ECO:0000259" key="2">
    <source>
        <dbReference type="Pfam" id="PF13145"/>
    </source>
</evidence>
<dbReference type="Gene3D" id="1.25.40.10">
    <property type="entry name" value="Tetratricopeptide repeat domain"/>
    <property type="match status" value="1"/>
</dbReference>
<dbReference type="PROSITE" id="PS51257">
    <property type="entry name" value="PROKAR_LIPOPROTEIN"/>
    <property type="match status" value="1"/>
</dbReference>
<dbReference type="EMBL" id="JQ844286">
    <property type="protein sequence ID" value="AGS54265.1"/>
    <property type="molecule type" value="Genomic_DNA"/>
</dbReference>
<dbReference type="InterPro" id="IPR011990">
    <property type="entry name" value="TPR-like_helical_dom_sf"/>
</dbReference>
<dbReference type="SUPFAM" id="SSF48452">
    <property type="entry name" value="TPR-like"/>
    <property type="match status" value="1"/>
</dbReference>
<reference evidence="4" key="1">
    <citation type="submission" date="2012-03" db="EMBL/GenBank/DDBJ databases">
        <title>Functional metagenomics reveals considerable lignocellulase gene clusters in the gut microbiome of a wood-feeding higher termite.</title>
        <authorList>
            <person name="Liu N."/>
        </authorList>
    </citation>
    <scope>NUCLEOTIDE SEQUENCE</scope>
</reference>
<accession>A0A806K2Y6</accession>
<keyword evidence="1" id="KW-0732">Signal</keyword>
<protein>
    <submittedName>
        <fullName evidence="4">Uncharacterized protein</fullName>
    </submittedName>
</protein>
<sequence>MRNILAIFVLSALIISCSPAPRDEAIVKIGNTALFQSDAEFLASTKPEIYRNKKALVAELQQAAEARRTAEVARTLFAGEENSIQKNLSESEEARLARVYFHFYLNANLGQTNKTLQDYYKKNKNRYADSSDLSISMPFTFFRERIAADFFLEKNPELAAHVNDSNKAMVIDSCRREILSSELDRLKKHYNVELVKIEPPGIEDYYKANPDQFQTKTQYKLLNLSDADSAALAKKIKGIFTREDFAKIAVEMPLAKQGHFVMGVGMLPTLDAEISRLGAKKFTPILRSYDTQAYHVFYIDSIIPPQLKPWDRAKSLAKSIVENQGDVPLDSSTVLATINGNPLITEKDVLELREKIHPMRRLEYNRDMILKDLIEKSLYARAAKEKGLDKNPEFIAWTRQITDRAYAQVLTDSLLTRTLGVPEDSLKAAYEAEKDSLFPQMDFEHSKLPVAVWLRIPDLSYRKEFVINRDNYGDAPNWESAKRAIYRNIRYFELSGIQERVLANFLKSIPVTIIDASWELEFLPNNFAELAAQAITEYENRNLQKARTAWEKVKILFPQSDSIQKAAFYELANIYQELGLYSLAVDEYKAIAGIWPNDSETYKAYFMQGFVLSEYEKKDSLALIAFEEMLEKFPNSELSDDAKMMVANIKSGGKVFEDLIKKIESSSE</sequence>
<evidence type="ECO:0000313" key="4">
    <source>
        <dbReference type="EMBL" id="AGS54265.1"/>
    </source>
</evidence>
<dbReference type="AlphaFoldDB" id="A0A806K2Y6"/>
<evidence type="ECO:0000259" key="3">
    <source>
        <dbReference type="Pfam" id="PF13525"/>
    </source>
</evidence>